<name>A0A7Z0DC96_9ACTN</name>
<dbReference type="RefSeq" id="WP_179446311.1">
    <property type="nucleotide sequence ID" value="NZ_JACBZS010000001.1"/>
</dbReference>
<proteinExistence type="inferred from homology"/>
<keyword evidence="2 7" id="KW-0813">Transport</keyword>
<dbReference type="CDD" id="cd06261">
    <property type="entry name" value="TM_PBP2"/>
    <property type="match status" value="1"/>
</dbReference>
<dbReference type="PANTHER" id="PTHR43744">
    <property type="entry name" value="ABC TRANSPORTER PERMEASE PROTEIN MG189-RELATED-RELATED"/>
    <property type="match status" value="1"/>
</dbReference>
<dbReference type="GO" id="GO:0055085">
    <property type="term" value="P:transmembrane transport"/>
    <property type="evidence" value="ECO:0007669"/>
    <property type="project" value="InterPro"/>
</dbReference>
<dbReference type="InterPro" id="IPR035906">
    <property type="entry name" value="MetI-like_sf"/>
</dbReference>
<evidence type="ECO:0000256" key="7">
    <source>
        <dbReference type="RuleBase" id="RU363032"/>
    </source>
</evidence>
<dbReference type="Pfam" id="PF00528">
    <property type="entry name" value="BPD_transp_1"/>
    <property type="match status" value="1"/>
</dbReference>
<comment type="caution">
    <text evidence="9">The sequence shown here is derived from an EMBL/GenBank/DDBJ whole genome shotgun (WGS) entry which is preliminary data.</text>
</comment>
<dbReference type="EMBL" id="JACBZS010000001">
    <property type="protein sequence ID" value="NYI72691.1"/>
    <property type="molecule type" value="Genomic_DNA"/>
</dbReference>
<dbReference type="GO" id="GO:0005886">
    <property type="term" value="C:plasma membrane"/>
    <property type="evidence" value="ECO:0007669"/>
    <property type="project" value="UniProtKB-SubCell"/>
</dbReference>
<gene>
    <name evidence="9" type="ORF">GGQ54_003251</name>
</gene>
<feature type="transmembrane region" description="Helical" evidence="7">
    <location>
        <begin position="136"/>
        <end position="155"/>
    </location>
</feature>
<feature type="transmembrane region" description="Helical" evidence="7">
    <location>
        <begin position="184"/>
        <end position="205"/>
    </location>
</feature>
<evidence type="ECO:0000313" key="10">
    <source>
        <dbReference type="Proteomes" id="UP000527616"/>
    </source>
</evidence>
<evidence type="ECO:0000313" key="9">
    <source>
        <dbReference type="EMBL" id="NYI72691.1"/>
    </source>
</evidence>
<sequence length="276" mass="29254">MKERPAAVGITHALLILASIVALYPFFSILALAVSEPGRRPTGMSLPSSFTLDNFARAWTGGHFDQALVSSAIVSAVVVCGTVVLSALAAYPLAMMRVPFGRLIMGLLLLGLVMPVEAMIVPLYYQLRGLGLTNSYLALILPQLGLQLAFGTFWMRTAFADIPPSLSESAALDGASRLQGLRHVLLPVVSPAVGTLATLIFLFSWNEFLLALVMVPTNQAVQTAPLALSFFAGNIRTGDPGVTAAAAVLVALPVLVVYVFLQRRFISGMLSGAVKE</sequence>
<feature type="transmembrane region" description="Helical" evidence="7">
    <location>
        <begin position="241"/>
        <end position="261"/>
    </location>
</feature>
<dbReference type="PROSITE" id="PS50928">
    <property type="entry name" value="ABC_TM1"/>
    <property type="match status" value="1"/>
</dbReference>
<feature type="transmembrane region" description="Helical" evidence="7">
    <location>
        <begin position="12"/>
        <end position="34"/>
    </location>
</feature>
<evidence type="ECO:0000256" key="6">
    <source>
        <dbReference type="ARBA" id="ARBA00023136"/>
    </source>
</evidence>
<accession>A0A7Z0DC96</accession>
<dbReference type="Gene3D" id="1.10.3720.10">
    <property type="entry name" value="MetI-like"/>
    <property type="match status" value="1"/>
</dbReference>
<evidence type="ECO:0000259" key="8">
    <source>
        <dbReference type="PROSITE" id="PS50928"/>
    </source>
</evidence>
<comment type="subcellular location">
    <subcellularLocation>
        <location evidence="1 7">Cell membrane</location>
        <topology evidence="1 7">Multi-pass membrane protein</topology>
    </subcellularLocation>
</comment>
<keyword evidence="3" id="KW-1003">Cell membrane</keyword>
<evidence type="ECO:0000256" key="4">
    <source>
        <dbReference type="ARBA" id="ARBA00022692"/>
    </source>
</evidence>
<keyword evidence="6 7" id="KW-0472">Membrane</keyword>
<evidence type="ECO:0000256" key="3">
    <source>
        <dbReference type="ARBA" id="ARBA00022475"/>
    </source>
</evidence>
<dbReference type="SUPFAM" id="SSF161098">
    <property type="entry name" value="MetI-like"/>
    <property type="match status" value="1"/>
</dbReference>
<feature type="domain" description="ABC transmembrane type-1" evidence="8">
    <location>
        <begin position="68"/>
        <end position="261"/>
    </location>
</feature>
<dbReference type="Proteomes" id="UP000527616">
    <property type="component" value="Unassembled WGS sequence"/>
</dbReference>
<dbReference type="AlphaFoldDB" id="A0A7Z0DC96"/>
<evidence type="ECO:0000256" key="5">
    <source>
        <dbReference type="ARBA" id="ARBA00022989"/>
    </source>
</evidence>
<reference evidence="9 10" key="1">
    <citation type="submission" date="2020-07" db="EMBL/GenBank/DDBJ databases">
        <title>Sequencing the genomes of 1000 actinobacteria strains.</title>
        <authorList>
            <person name="Klenk H.-P."/>
        </authorList>
    </citation>
    <scope>NUCLEOTIDE SEQUENCE [LARGE SCALE GENOMIC DNA]</scope>
    <source>
        <strain evidence="9 10">DSM 103164</strain>
    </source>
</reference>
<feature type="transmembrane region" description="Helical" evidence="7">
    <location>
        <begin position="103"/>
        <end position="124"/>
    </location>
</feature>
<keyword evidence="10" id="KW-1185">Reference proteome</keyword>
<comment type="similarity">
    <text evidence="7">Belongs to the binding-protein-dependent transport system permease family.</text>
</comment>
<keyword evidence="5 7" id="KW-1133">Transmembrane helix</keyword>
<dbReference type="PANTHER" id="PTHR43744:SF3">
    <property type="entry name" value="LACTOSE TRANSPORT SYSTEM PERMEASE PROTEIN LACG"/>
    <property type="match status" value="1"/>
</dbReference>
<evidence type="ECO:0000256" key="2">
    <source>
        <dbReference type="ARBA" id="ARBA00022448"/>
    </source>
</evidence>
<protein>
    <submittedName>
        <fullName evidence="9">Raffinose/stachyose/melibiose transport system permease protein</fullName>
    </submittedName>
</protein>
<feature type="transmembrane region" description="Helical" evidence="7">
    <location>
        <begin position="67"/>
        <end position="91"/>
    </location>
</feature>
<keyword evidence="4 7" id="KW-0812">Transmembrane</keyword>
<evidence type="ECO:0000256" key="1">
    <source>
        <dbReference type="ARBA" id="ARBA00004651"/>
    </source>
</evidence>
<organism evidence="9 10">
    <name type="scientific">Naumannella cuiyingiana</name>
    <dbReference type="NCBI Taxonomy" id="1347891"/>
    <lineage>
        <taxon>Bacteria</taxon>
        <taxon>Bacillati</taxon>
        <taxon>Actinomycetota</taxon>
        <taxon>Actinomycetes</taxon>
        <taxon>Propionibacteriales</taxon>
        <taxon>Propionibacteriaceae</taxon>
        <taxon>Naumannella</taxon>
    </lineage>
</organism>
<dbReference type="InterPro" id="IPR000515">
    <property type="entry name" value="MetI-like"/>
</dbReference>